<dbReference type="Proteomes" id="UP001165136">
    <property type="component" value="Unassembled WGS sequence"/>
</dbReference>
<dbReference type="AlphaFoldDB" id="A0A9W6QZ23"/>
<accession>A0A9W6QZ23</accession>
<name>A0A9W6QZ23_9PSEU</name>
<dbReference type="RefSeq" id="WP_285486181.1">
    <property type="nucleotide sequence ID" value="NZ_BSTI01000002.1"/>
</dbReference>
<evidence type="ECO:0000256" key="3">
    <source>
        <dbReference type="SAM" id="MobiDB-lite"/>
    </source>
</evidence>
<gene>
    <name evidence="4" type="ORF">Atai01_12860</name>
</gene>
<dbReference type="PANTHER" id="PTHR39428">
    <property type="entry name" value="F420H(2)-DEPENDENT QUINONE REDUCTASE RV1261C"/>
    <property type="match status" value="1"/>
</dbReference>
<organism evidence="4 5">
    <name type="scientific">Amycolatopsis taiwanensis</name>
    <dbReference type="NCBI Taxonomy" id="342230"/>
    <lineage>
        <taxon>Bacteria</taxon>
        <taxon>Bacillati</taxon>
        <taxon>Actinomycetota</taxon>
        <taxon>Actinomycetes</taxon>
        <taxon>Pseudonocardiales</taxon>
        <taxon>Pseudonocardiaceae</taxon>
        <taxon>Amycolatopsis</taxon>
    </lineage>
</organism>
<dbReference type="PANTHER" id="PTHR39428:SF1">
    <property type="entry name" value="F420H(2)-DEPENDENT QUINONE REDUCTASE RV1261C"/>
    <property type="match status" value="1"/>
</dbReference>
<evidence type="ECO:0000256" key="1">
    <source>
        <dbReference type="ARBA" id="ARBA00008710"/>
    </source>
</evidence>
<dbReference type="GO" id="GO:0005886">
    <property type="term" value="C:plasma membrane"/>
    <property type="evidence" value="ECO:0007669"/>
    <property type="project" value="TreeGrafter"/>
</dbReference>
<dbReference type="InterPro" id="IPR012349">
    <property type="entry name" value="Split_barrel_FMN-bd"/>
</dbReference>
<evidence type="ECO:0000313" key="5">
    <source>
        <dbReference type="Proteomes" id="UP001165136"/>
    </source>
</evidence>
<dbReference type="EMBL" id="BSTI01000002">
    <property type="protein sequence ID" value="GLY64667.1"/>
    <property type="molecule type" value="Genomic_DNA"/>
</dbReference>
<protein>
    <submittedName>
        <fullName evidence="4">Nitroreductase</fullName>
    </submittedName>
</protein>
<comment type="similarity">
    <text evidence="1">Belongs to the F420H(2)-dependent quinone reductase family.</text>
</comment>
<comment type="catalytic activity">
    <reaction evidence="2">
        <text>oxidized coenzyme F420-(gamma-L-Glu)(n) + a quinol + H(+) = reduced coenzyme F420-(gamma-L-Glu)(n) + a quinone</text>
        <dbReference type="Rhea" id="RHEA:39663"/>
        <dbReference type="Rhea" id="RHEA-COMP:12939"/>
        <dbReference type="Rhea" id="RHEA-COMP:14378"/>
        <dbReference type="ChEBI" id="CHEBI:15378"/>
        <dbReference type="ChEBI" id="CHEBI:24646"/>
        <dbReference type="ChEBI" id="CHEBI:132124"/>
        <dbReference type="ChEBI" id="CHEBI:133980"/>
        <dbReference type="ChEBI" id="CHEBI:139511"/>
    </reaction>
</comment>
<comment type="caution">
    <text evidence="4">The sequence shown here is derived from an EMBL/GenBank/DDBJ whole genome shotgun (WGS) entry which is preliminary data.</text>
</comment>
<dbReference type="InterPro" id="IPR004378">
    <property type="entry name" value="F420H2_quin_Rdtase"/>
</dbReference>
<sequence length="167" mass="18644">MTTIHNALPDPARPDTGSTARQDEVSDSPTGWVAEHIRRYVETDGENGHLYQGWPTLLLTTRGRKSGKLRRTALIYAQDGARYLLVASNAGAPHHPAWYLNLDAHPDVTVQVRDETFPARARTATAEEKRPLWERTTSVFPLYDTYQAKAGRDIPLVIVERLAGKDA</sequence>
<dbReference type="NCBIfam" id="TIGR00026">
    <property type="entry name" value="hi_GC_TIGR00026"/>
    <property type="match status" value="1"/>
</dbReference>
<evidence type="ECO:0000256" key="2">
    <source>
        <dbReference type="ARBA" id="ARBA00049106"/>
    </source>
</evidence>
<evidence type="ECO:0000313" key="4">
    <source>
        <dbReference type="EMBL" id="GLY64667.1"/>
    </source>
</evidence>
<keyword evidence="5" id="KW-1185">Reference proteome</keyword>
<feature type="region of interest" description="Disordered" evidence="3">
    <location>
        <begin position="1"/>
        <end position="29"/>
    </location>
</feature>
<dbReference type="Pfam" id="PF04075">
    <property type="entry name" value="F420H2_quin_red"/>
    <property type="match status" value="1"/>
</dbReference>
<dbReference type="GO" id="GO:0070967">
    <property type="term" value="F:coenzyme F420 binding"/>
    <property type="evidence" value="ECO:0007669"/>
    <property type="project" value="TreeGrafter"/>
</dbReference>
<reference evidence="4" key="1">
    <citation type="submission" date="2023-03" db="EMBL/GenBank/DDBJ databases">
        <title>Amycolatopsis taiwanensis NBRC 103393.</title>
        <authorList>
            <person name="Ichikawa N."/>
            <person name="Sato H."/>
            <person name="Tonouchi N."/>
        </authorList>
    </citation>
    <scope>NUCLEOTIDE SEQUENCE</scope>
    <source>
        <strain evidence="4">NBRC 103393</strain>
    </source>
</reference>
<dbReference type="GO" id="GO:0016491">
    <property type="term" value="F:oxidoreductase activity"/>
    <property type="evidence" value="ECO:0007669"/>
    <property type="project" value="InterPro"/>
</dbReference>
<dbReference type="Gene3D" id="2.30.110.10">
    <property type="entry name" value="Electron Transport, Fmn-binding Protein, Chain A"/>
    <property type="match status" value="1"/>
</dbReference>
<proteinExistence type="inferred from homology"/>